<evidence type="ECO:0000256" key="1">
    <source>
        <dbReference type="SAM" id="MobiDB-lite"/>
    </source>
</evidence>
<dbReference type="Proteomes" id="UP001597058">
    <property type="component" value="Unassembled WGS sequence"/>
</dbReference>
<sequence length="67" mass="6854">MAWEKRLITVRKRHAGLAATAGVLAVTALGGTSSAATSRNDAGNPPKPQARVDQAAADASDARIKIT</sequence>
<feature type="non-terminal residue" evidence="2">
    <location>
        <position position="67"/>
    </location>
</feature>
<evidence type="ECO:0000313" key="3">
    <source>
        <dbReference type="Proteomes" id="UP001597058"/>
    </source>
</evidence>
<protein>
    <submittedName>
        <fullName evidence="2">Uncharacterized protein</fullName>
    </submittedName>
</protein>
<name>A0ABW3XWP5_9ACTN</name>
<gene>
    <name evidence="2" type="ORF">ACFQ5X_51195</name>
</gene>
<accession>A0ABW3XWP5</accession>
<feature type="region of interest" description="Disordered" evidence="1">
    <location>
        <begin position="33"/>
        <end position="67"/>
    </location>
</feature>
<evidence type="ECO:0000313" key="2">
    <source>
        <dbReference type="EMBL" id="MFD1313973.1"/>
    </source>
</evidence>
<reference evidence="3" key="1">
    <citation type="journal article" date="2019" name="Int. J. Syst. Evol. Microbiol.">
        <title>The Global Catalogue of Microorganisms (GCM) 10K type strain sequencing project: providing services to taxonomists for standard genome sequencing and annotation.</title>
        <authorList>
            <consortium name="The Broad Institute Genomics Platform"/>
            <consortium name="The Broad Institute Genome Sequencing Center for Infectious Disease"/>
            <person name="Wu L."/>
            <person name="Ma J."/>
        </authorList>
    </citation>
    <scope>NUCLEOTIDE SEQUENCE [LARGE SCALE GENOMIC DNA]</scope>
    <source>
        <strain evidence="3">CGMCC 4.7020</strain>
    </source>
</reference>
<comment type="caution">
    <text evidence="2">The sequence shown here is derived from an EMBL/GenBank/DDBJ whole genome shotgun (WGS) entry which is preliminary data.</text>
</comment>
<dbReference type="EMBL" id="JBHTMM010000418">
    <property type="protein sequence ID" value="MFD1313973.1"/>
    <property type="molecule type" value="Genomic_DNA"/>
</dbReference>
<keyword evidence="3" id="KW-1185">Reference proteome</keyword>
<proteinExistence type="predicted"/>
<organism evidence="2 3">
    <name type="scientific">Streptomyces kaempferi</name>
    <dbReference type="NCBI Taxonomy" id="333725"/>
    <lineage>
        <taxon>Bacteria</taxon>
        <taxon>Bacillati</taxon>
        <taxon>Actinomycetota</taxon>
        <taxon>Actinomycetes</taxon>
        <taxon>Kitasatosporales</taxon>
        <taxon>Streptomycetaceae</taxon>
        <taxon>Streptomyces</taxon>
    </lineage>
</organism>